<keyword evidence="2 6" id="KW-0812">Transmembrane</keyword>
<proteinExistence type="predicted"/>
<keyword evidence="3 6" id="KW-1133">Transmembrane helix</keyword>
<feature type="region of interest" description="Disordered" evidence="5">
    <location>
        <begin position="1"/>
        <end position="40"/>
    </location>
</feature>
<accession>A0A5S4ZUF7</accession>
<gene>
    <name evidence="8" type="ORF">LX24_00998</name>
</gene>
<evidence type="ECO:0000256" key="4">
    <source>
        <dbReference type="ARBA" id="ARBA00023136"/>
    </source>
</evidence>
<comment type="subcellular location">
    <subcellularLocation>
        <location evidence="1">Membrane</location>
        <topology evidence="1">Multi-pass membrane protein</topology>
    </subcellularLocation>
</comment>
<dbReference type="RefSeq" id="WP_166511035.1">
    <property type="nucleotide sequence ID" value="NZ_VNHM01000004.1"/>
</dbReference>
<evidence type="ECO:0000259" key="7">
    <source>
        <dbReference type="Pfam" id="PF04893"/>
    </source>
</evidence>
<dbReference type="InterPro" id="IPR006977">
    <property type="entry name" value="Yip1_dom"/>
</dbReference>
<evidence type="ECO:0000313" key="9">
    <source>
        <dbReference type="Proteomes" id="UP000323166"/>
    </source>
</evidence>
<feature type="transmembrane region" description="Helical" evidence="6">
    <location>
        <begin position="170"/>
        <end position="193"/>
    </location>
</feature>
<evidence type="ECO:0000256" key="5">
    <source>
        <dbReference type="SAM" id="MobiDB-lite"/>
    </source>
</evidence>
<keyword evidence="4 6" id="KW-0472">Membrane</keyword>
<feature type="transmembrane region" description="Helical" evidence="6">
    <location>
        <begin position="131"/>
        <end position="158"/>
    </location>
</feature>
<dbReference type="Pfam" id="PF04893">
    <property type="entry name" value="Yip1"/>
    <property type="match status" value="1"/>
</dbReference>
<evidence type="ECO:0000256" key="2">
    <source>
        <dbReference type="ARBA" id="ARBA00022692"/>
    </source>
</evidence>
<name>A0A5S4ZUF7_9FIRM</name>
<feature type="transmembrane region" description="Helical" evidence="6">
    <location>
        <begin position="199"/>
        <end position="223"/>
    </location>
</feature>
<dbReference type="AlphaFoldDB" id="A0A5S4ZUF7"/>
<evidence type="ECO:0000256" key="6">
    <source>
        <dbReference type="SAM" id="Phobius"/>
    </source>
</evidence>
<feature type="transmembrane region" description="Helical" evidence="6">
    <location>
        <begin position="86"/>
        <end position="111"/>
    </location>
</feature>
<feature type="compositionally biased region" description="Basic and acidic residues" evidence="5">
    <location>
        <begin position="1"/>
        <end position="18"/>
    </location>
</feature>
<keyword evidence="9" id="KW-1185">Reference proteome</keyword>
<organism evidence="8 9">
    <name type="scientific">Desulfallas thermosapovorans DSM 6562</name>
    <dbReference type="NCBI Taxonomy" id="1121431"/>
    <lineage>
        <taxon>Bacteria</taxon>
        <taxon>Bacillati</taxon>
        <taxon>Bacillota</taxon>
        <taxon>Clostridia</taxon>
        <taxon>Eubacteriales</taxon>
        <taxon>Desulfallaceae</taxon>
        <taxon>Desulfallas</taxon>
    </lineage>
</organism>
<protein>
    <recommendedName>
        <fullName evidence="7">Yip1 domain-containing protein</fullName>
    </recommendedName>
</protein>
<dbReference type="Proteomes" id="UP000323166">
    <property type="component" value="Unassembled WGS sequence"/>
</dbReference>
<feature type="domain" description="Yip1" evidence="7">
    <location>
        <begin position="68"/>
        <end position="251"/>
    </location>
</feature>
<comment type="caution">
    <text evidence="8">The sequence shown here is derived from an EMBL/GenBank/DDBJ whole genome shotgun (WGS) entry which is preliminary data.</text>
</comment>
<sequence length="273" mass="29314">MDNRQTNHEHFRPEDHSAGHVPVDNLAVPGGEPVPRNSGEENVYTAEQKDNIVNNHQDKNNILEIFYGVLFEPARTFAGFAQNPPIGAIVILFVALNLAEALTAIFTTPVYLNRVDLRDLPWGSAGTAQTIMSFAAVAGFLFSVIKWFFMAGLLHLLAALYGGTGRAKSVWAVYGAAALPAVFMIPVQIAAGLLDTGGLFGFTSGLVTLGLYVWGVVLLITGLREVHGFSTGRAVLTVFTPALVLLLMVLVTLIFIGTVASTIMAPFMAPQIF</sequence>
<dbReference type="GO" id="GO:0016020">
    <property type="term" value="C:membrane"/>
    <property type="evidence" value="ECO:0007669"/>
    <property type="project" value="UniProtKB-SubCell"/>
</dbReference>
<evidence type="ECO:0000256" key="1">
    <source>
        <dbReference type="ARBA" id="ARBA00004141"/>
    </source>
</evidence>
<evidence type="ECO:0000256" key="3">
    <source>
        <dbReference type="ARBA" id="ARBA00022989"/>
    </source>
</evidence>
<reference evidence="8 9" key="1">
    <citation type="submission" date="2019-07" db="EMBL/GenBank/DDBJ databases">
        <title>Genomic Encyclopedia of Type Strains, Phase I: the one thousand microbial genomes (KMG-I) project.</title>
        <authorList>
            <person name="Kyrpides N."/>
        </authorList>
    </citation>
    <scope>NUCLEOTIDE SEQUENCE [LARGE SCALE GENOMIC DNA]</scope>
    <source>
        <strain evidence="8 9">DSM 6562</strain>
    </source>
</reference>
<dbReference type="EMBL" id="VNHM01000004">
    <property type="protein sequence ID" value="TYO96529.1"/>
    <property type="molecule type" value="Genomic_DNA"/>
</dbReference>
<evidence type="ECO:0000313" key="8">
    <source>
        <dbReference type="EMBL" id="TYO96529.1"/>
    </source>
</evidence>
<feature type="transmembrane region" description="Helical" evidence="6">
    <location>
        <begin position="235"/>
        <end position="268"/>
    </location>
</feature>